<name>A0A3P3W3U4_9FLAO</name>
<dbReference type="PROSITE" id="PS51257">
    <property type="entry name" value="PROKAR_LIPOPROTEIN"/>
    <property type="match status" value="1"/>
</dbReference>
<accession>A0A3P3W3U4</accession>
<dbReference type="InterPro" id="IPR021729">
    <property type="entry name" value="DUF3298"/>
</dbReference>
<evidence type="ECO:0000259" key="2">
    <source>
        <dbReference type="Pfam" id="PF13739"/>
    </source>
</evidence>
<dbReference type="InterPro" id="IPR025303">
    <property type="entry name" value="PdaC"/>
</dbReference>
<gene>
    <name evidence="3" type="ORF">EG849_12190</name>
</gene>
<feature type="domain" description="Deacetylase PdaC" evidence="2">
    <location>
        <begin position="49"/>
        <end position="150"/>
    </location>
</feature>
<evidence type="ECO:0000313" key="4">
    <source>
        <dbReference type="Proteomes" id="UP000271937"/>
    </source>
</evidence>
<dbReference type="Gene3D" id="3.30.565.40">
    <property type="entry name" value="Fervidobacterium nodosum Rt17-B1 like"/>
    <property type="match status" value="1"/>
</dbReference>
<keyword evidence="4" id="KW-1185">Reference proteome</keyword>
<organism evidence="3 4">
    <name type="scientific">Flavobacterium macacae</name>
    <dbReference type="NCBI Taxonomy" id="2488993"/>
    <lineage>
        <taxon>Bacteria</taxon>
        <taxon>Pseudomonadati</taxon>
        <taxon>Bacteroidota</taxon>
        <taxon>Flavobacteriia</taxon>
        <taxon>Flavobacteriales</taxon>
        <taxon>Flavobacteriaceae</taxon>
        <taxon>Flavobacterium</taxon>
    </lineage>
</organism>
<dbReference type="Gene3D" id="3.90.640.20">
    <property type="entry name" value="Heat-shock cognate protein, ATPase"/>
    <property type="match status" value="1"/>
</dbReference>
<feature type="domain" description="DUF3298" evidence="1">
    <location>
        <begin position="175"/>
        <end position="248"/>
    </location>
</feature>
<dbReference type="InterPro" id="IPR037126">
    <property type="entry name" value="PdaC/RsiV-like_sf"/>
</dbReference>
<comment type="caution">
    <text evidence="3">The sequence shown here is derived from an EMBL/GenBank/DDBJ whole genome shotgun (WGS) entry which is preliminary data.</text>
</comment>
<protein>
    <submittedName>
        <fullName evidence="3">DUF3298/DUF4163 domain-containing protein</fullName>
    </submittedName>
</protein>
<evidence type="ECO:0000313" key="3">
    <source>
        <dbReference type="EMBL" id="RRJ89762.1"/>
    </source>
</evidence>
<reference evidence="3 4" key="1">
    <citation type="submission" date="2018-11" db="EMBL/GenBank/DDBJ databases">
        <title>Flavobacterium sp. nov., YIM 102600 draft genome.</title>
        <authorList>
            <person name="Li G."/>
            <person name="Jiang Y."/>
        </authorList>
    </citation>
    <scope>NUCLEOTIDE SEQUENCE [LARGE SCALE GENOMIC DNA]</scope>
    <source>
        <strain evidence="3 4">YIM 102600</strain>
    </source>
</reference>
<dbReference type="AlphaFoldDB" id="A0A3P3W3U4"/>
<dbReference type="Proteomes" id="UP000271937">
    <property type="component" value="Unassembled WGS sequence"/>
</dbReference>
<evidence type="ECO:0000259" key="1">
    <source>
        <dbReference type="Pfam" id="PF11738"/>
    </source>
</evidence>
<dbReference type="OrthoDB" id="594879at2"/>
<dbReference type="RefSeq" id="WP_125013361.1">
    <property type="nucleotide sequence ID" value="NZ_RQVR01000014.1"/>
</dbReference>
<dbReference type="Pfam" id="PF13739">
    <property type="entry name" value="PdaC"/>
    <property type="match status" value="1"/>
</dbReference>
<sequence length="257" mass="28988">MKTVLLSIAIAVTFASCQKDKKQNSETATLEFQTKTYEKKTALPCKTAVCAEVKIVVPEVSNVAVVADSINKKIFNTVRGIVYFGEKPSDGKTYEEVMAAFIDSYDKLKEEYADERPGWEAKVEASVAYTSDKILNIKLHNYTFTGGAHGYDGNRSLIFDKATGKSLEKNDILKDTIAFKVLAEKKFREKFKIPATKPINSTGMMFMKEVFELPQTYFYTDKGLLLYYNIYEIAAYVEGPKEVLIPYSEADTFLKIK</sequence>
<proteinExistence type="predicted"/>
<dbReference type="EMBL" id="RQVR01000014">
    <property type="protein sequence ID" value="RRJ89762.1"/>
    <property type="molecule type" value="Genomic_DNA"/>
</dbReference>
<dbReference type="Pfam" id="PF11738">
    <property type="entry name" value="DUF3298"/>
    <property type="match status" value="1"/>
</dbReference>